<reference evidence="3" key="1">
    <citation type="submission" date="2016-10" db="EMBL/GenBank/DDBJ databases">
        <authorList>
            <person name="Varghese N."/>
            <person name="Submissions S."/>
        </authorList>
    </citation>
    <scope>NUCLEOTIDE SEQUENCE [LARGE SCALE GENOMIC DNA]</scope>
    <source>
        <strain evidence="3">DSM 20632</strain>
    </source>
</reference>
<evidence type="ECO:0000259" key="1">
    <source>
        <dbReference type="PROSITE" id="PS51480"/>
    </source>
</evidence>
<dbReference type="Proteomes" id="UP000199350">
    <property type="component" value="Chromosome I"/>
</dbReference>
<dbReference type="InterPro" id="IPR050270">
    <property type="entry name" value="DegV_domain_contain"/>
</dbReference>
<dbReference type="GO" id="GO:0004371">
    <property type="term" value="F:glycerone kinase activity"/>
    <property type="evidence" value="ECO:0007669"/>
    <property type="project" value="InterPro"/>
</dbReference>
<dbReference type="PROSITE" id="PS51480">
    <property type="entry name" value="DHAL"/>
    <property type="match status" value="1"/>
</dbReference>
<feature type="domain" description="DhaL" evidence="1">
    <location>
        <begin position="10"/>
        <end position="201"/>
    </location>
</feature>
<dbReference type="InterPro" id="IPR048394">
    <property type="entry name" value="FakA-like_M"/>
</dbReference>
<dbReference type="STRING" id="38302.SAMN04488535_0433"/>
<dbReference type="Gene3D" id="1.25.40.340">
    <property type="match status" value="1"/>
</dbReference>
<dbReference type="AlphaFoldDB" id="A0A1G9M4N9"/>
<dbReference type="Pfam" id="PF21645">
    <property type="entry name" value="FakA-like_M"/>
    <property type="match status" value="1"/>
</dbReference>
<dbReference type="GO" id="GO:0006071">
    <property type="term" value="P:glycerol metabolic process"/>
    <property type="evidence" value="ECO:0007669"/>
    <property type="project" value="InterPro"/>
</dbReference>
<dbReference type="SMART" id="SM01121">
    <property type="entry name" value="Dak1_2"/>
    <property type="match status" value="1"/>
</dbReference>
<accession>A0A1G9M4N9</accession>
<keyword evidence="3" id="KW-1185">Reference proteome</keyword>
<gene>
    <name evidence="2" type="ORF">SAMN04488535_0433</name>
</gene>
<dbReference type="InterPro" id="IPR036117">
    <property type="entry name" value="DhaL_dom_sf"/>
</dbReference>
<dbReference type="SUPFAM" id="SSF101473">
    <property type="entry name" value="DhaL-like"/>
    <property type="match status" value="1"/>
</dbReference>
<evidence type="ECO:0000313" key="2">
    <source>
        <dbReference type="EMBL" id="SDL69158.1"/>
    </source>
</evidence>
<dbReference type="EMBL" id="LT629700">
    <property type="protein sequence ID" value="SDL69158.1"/>
    <property type="molecule type" value="Genomic_DNA"/>
</dbReference>
<dbReference type="OrthoDB" id="9760324at2"/>
<dbReference type="InterPro" id="IPR033470">
    <property type="entry name" value="FakA-like_C"/>
</dbReference>
<dbReference type="InterPro" id="IPR004007">
    <property type="entry name" value="DhaL_dom"/>
</dbReference>
<organism evidence="2 3">
    <name type="scientific">Corynebacterium mycetoides</name>
    <dbReference type="NCBI Taxonomy" id="38302"/>
    <lineage>
        <taxon>Bacteria</taxon>
        <taxon>Bacillati</taxon>
        <taxon>Actinomycetota</taxon>
        <taxon>Actinomycetes</taxon>
        <taxon>Mycobacteriales</taxon>
        <taxon>Corynebacteriaceae</taxon>
        <taxon>Corynebacterium</taxon>
    </lineage>
</organism>
<evidence type="ECO:0000313" key="3">
    <source>
        <dbReference type="Proteomes" id="UP000199350"/>
    </source>
</evidence>
<proteinExistence type="predicted"/>
<dbReference type="RefSeq" id="WP_092148168.1">
    <property type="nucleotide sequence ID" value="NZ_LT629700.1"/>
</dbReference>
<dbReference type="PANTHER" id="PTHR33434:SF4">
    <property type="entry name" value="PHOSPHATASE PROTEIN"/>
    <property type="match status" value="1"/>
</dbReference>
<dbReference type="PANTHER" id="PTHR33434">
    <property type="entry name" value="DEGV DOMAIN-CONTAINING PROTEIN DR_1986-RELATED"/>
    <property type="match status" value="1"/>
</dbReference>
<dbReference type="Pfam" id="PF02734">
    <property type="entry name" value="Dak2"/>
    <property type="match status" value="1"/>
</dbReference>
<dbReference type="Pfam" id="PF13684">
    <property type="entry name" value="FakA-like_C"/>
    <property type="match status" value="1"/>
</dbReference>
<name>A0A1G9M4N9_9CORY</name>
<protein>
    <recommendedName>
        <fullName evidence="1">DhaL domain-containing protein</fullName>
    </recommendedName>
</protein>
<sequence length="506" mass="51727">MTNPPLFDGSRLLSWARRCATELERRRVEINNLNVFPVPDADTGSNMSHTMAAAVAEADALSPGASARDVASALAVGSMRGARGNSGVVLSQVMRGVAQSVSDERLTGAVVAQALAAGVEFVDRAIADPVEGTVITVLRAAAAAAREAEAGGDLSSVATAARDAAREALARTPSQLPALRDAGVVDAGGTGLVILLDQLVNEVTGNDAEPGALAEHPAHPGDHVSHTAHLEVMFLFDGPLEDLEAALTEMGGTSLVVARGEGTAGKVHVHSTDAGALIEKAFSMGRVTDLRLEVLPPVPVTDLPERVIVAVTPPGSLGDLYTAAGAVTVAPGDDAVSDVLAAIRTSAAREVILLPNGLMGNAALVAVEKAARTFEQVLTVLPTVRLVSGIAALAVYDETQPLATVAFTMSEAAGEMRTAVIHRPGPRDGVVVTAYGESARFDGTAGDAVTAACARLLQHGGELVSVLFDPLQLHEPDAAELTAQLGAEVRVYPADGLGAVAEIGVE</sequence>
<dbReference type="SMART" id="SM01120">
    <property type="entry name" value="Dak2"/>
    <property type="match status" value="1"/>
</dbReference>